<evidence type="ECO:0000256" key="1">
    <source>
        <dbReference type="SAM" id="MobiDB-lite"/>
    </source>
</evidence>
<dbReference type="EMBL" id="RSCE01000004">
    <property type="protein sequence ID" value="RSH83431.1"/>
    <property type="molecule type" value="Genomic_DNA"/>
</dbReference>
<protein>
    <submittedName>
        <fullName evidence="2">Uncharacterized protein</fullName>
    </submittedName>
</protein>
<sequence length="145" mass="15437">MISTSMEQKRQSEYAPHPGAMSGDIWPMSLQEMTQQLLSARSSRNSALIGESLYDNKVEAARGAAALINASYPGGGPFPPTPMRSQTVPIMSTGSSLAPPLDLGDKRSSRAPPPAPLRMSTCPPRRNTDSQLPLPTVVLTPPPGR</sequence>
<dbReference type="RefSeq" id="XP_028477383.1">
    <property type="nucleotide sequence ID" value="XM_028622491.1"/>
</dbReference>
<feature type="region of interest" description="Disordered" evidence="1">
    <location>
        <begin position="74"/>
        <end position="145"/>
    </location>
</feature>
<comment type="caution">
    <text evidence="2">The sequence shown here is derived from an EMBL/GenBank/DDBJ whole genome shotgun (WGS) entry which is preliminary data.</text>
</comment>
<feature type="region of interest" description="Disordered" evidence="1">
    <location>
        <begin position="1"/>
        <end position="25"/>
    </location>
</feature>
<dbReference type="Proteomes" id="UP000279236">
    <property type="component" value="Unassembled WGS sequence"/>
</dbReference>
<name>A0A427XXA0_9TREE</name>
<feature type="compositionally biased region" description="Polar residues" evidence="1">
    <location>
        <begin position="83"/>
        <end position="96"/>
    </location>
</feature>
<evidence type="ECO:0000313" key="3">
    <source>
        <dbReference type="Proteomes" id="UP000279236"/>
    </source>
</evidence>
<reference evidence="2 3" key="1">
    <citation type="submission" date="2018-11" db="EMBL/GenBank/DDBJ databases">
        <title>Genome sequence of Apiotrichum porosum DSM 27194.</title>
        <authorList>
            <person name="Aliyu H."/>
            <person name="Gorte O."/>
            <person name="Ochsenreither K."/>
        </authorList>
    </citation>
    <scope>NUCLEOTIDE SEQUENCE [LARGE SCALE GENOMIC DNA]</scope>
    <source>
        <strain evidence="2 3">DSM 27194</strain>
    </source>
</reference>
<dbReference type="OrthoDB" id="2597045at2759"/>
<accession>A0A427XXA0</accession>
<keyword evidence="3" id="KW-1185">Reference proteome</keyword>
<dbReference type="GeneID" id="39591658"/>
<gene>
    <name evidence="2" type="ORF">EHS24_007115</name>
</gene>
<dbReference type="AlphaFoldDB" id="A0A427XXA0"/>
<organism evidence="2 3">
    <name type="scientific">Apiotrichum porosum</name>
    <dbReference type="NCBI Taxonomy" id="105984"/>
    <lineage>
        <taxon>Eukaryota</taxon>
        <taxon>Fungi</taxon>
        <taxon>Dikarya</taxon>
        <taxon>Basidiomycota</taxon>
        <taxon>Agaricomycotina</taxon>
        <taxon>Tremellomycetes</taxon>
        <taxon>Trichosporonales</taxon>
        <taxon>Trichosporonaceae</taxon>
        <taxon>Apiotrichum</taxon>
    </lineage>
</organism>
<evidence type="ECO:0000313" key="2">
    <source>
        <dbReference type="EMBL" id="RSH83431.1"/>
    </source>
</evidence>
<proteinExistence type="predicted"/>